<organism evidence="2 3">
    <name type="scientific">Rhodanobacter thiooxydans</name>
    <dbReference type="NCBI Taxonomy" id="416169"/>
    <lineage>
        <taxon>Bacteria</taxon>
        <taxon>Pseudomonadati</taxon>
        <taxon>Pseudomonadota</taxon>
        <taxon>Gammaproteobacteria</taxon>
        <taxon>Lysobacterales</taxon>
        <taxon>Rhodanobacteraceae</taxon>
        <taxon>Rhodanobacter</taxon>
    </lineage>
</organism>
<dbReference type="STRING" id="416169.RHOFW104T7_10795"/>
<protein>
    <recommendedName>
        <fullName evidence="4">Structural protein MipA</fullName>
    </recommendedName>
</protein>
<keyword evidence="3" id="KW-1185">Reference proteome</keyword>
<keyword evidence="1" id="KW-0732">Signal</keyword>
<feature type="chain" id="PRO_5007600093" description="Structural protein MipA" evidence="1">
    <location>
        <begin position="24"/>
        <end position="270"/>
    </location>
</feature>
<dbReference type="Pfam" id="PF09694">
    <property type="entry name" value="Gcw_chp"/>
    <property type="match status" value="1"/>
</dbReference>
<comment type="caution">
    <text evidence="2">The sequence shown here is derived from an EMBL/GenBank/DDBJ whole genome shotgun (WGS) entry which is preliminary data.</text>
</comment>
<dbReference type="SUPFAM" id="SSF56935">
    <property type="entry name" value="Porins"/>
    <property type="match status" value="1"/>
</dbReference>
<sequence length="270" mass="28811">MRMHHIVATVGLAAILGTTPARADDTQATAVTGNVELTSDYIFRGLTQSWGKPAVQGGADLAAANGFAAGVWGSSISEHSYPGGAVELDLYGSYGRSINADWSWRAGLYGYFYPGANFDHAGLPARALNTGEANLALSWKQWALKYSYALTDYFGADREEGYRGNSKGTSYLMLEGAIPLDPKWSLTLHLGYTFYSTGLAAPNADGARDPSYADIGVGAKYAINAHWTLLGVVTHATNDRFYRHTASFQDAADTLNVGGTNGLVMLQGSF</sequence>
<accession>A0A154QIN4</accession>
<name>A0A154QIN4_9GAMM</name>
<feature type="signal peptide" evidence="1">
    <location>
        <begin position="1"/>
        <end position="23"/>
    </location>
</feature>
<dbReference type="Proteomes" id="UP000076131">
    <property type="component" value="Unassembled WGS sequence"/>
</dbReference>
<evidence type="ECO:0008006" key="4">
    <source>
        <dbReference type="Google" id="ProtNLM"/>
    </source>
</evidence>
<dbReference type="EMBL" id="LVJS01000036">
    <property type="protein sequence ID" value="KZC24029.1"/>
    <property type="molecule type" value="Genomic_DNA"/>
</dbReference>
<gene>
    <name evidence="2" type="ORF">RHOFW104T7_10795</name>
</gene>
<evidence type="ECO:0000313" key="3">
    <source>
        <dbReference type="Proteomes" id="UP000076131"/>
    </source>
</evidence>
<evidence type="ECO:0000256" key="1">
    <source>
        <dbReference type="SAM" id="SignalP"/>
    </source>
</evidence>
<proteinExistence type="predicted"/>
<dbReference type="InterPro" id="IPR010239">
    <property type="entry name" value="CHP02001"/>
</dbReference>
<evidence type="ECO:0000313" key="2">
    <source>
        <dbReference type="EMBL" id="KZC24029.1"/>
    </source>
</evidence>
<dbReference type="NCBIfam" id="TIGR02001">
    <property type="entry name" value="gcw_chp"/>
    <property type="match status" value="1"/>
</dbReference>
<reference evidence="2 3" key="1">
    <citation type="journal article" date="2016" name="MBio">
        <title>Lateral Gene Transfer in a Heavy Metal-Contaminated-Groundwater Microbial Community.</title>
        <authorList>
            <person name="Hemme C.L."/>
            <person name="Green S.J."/>
            <person name="Rishishwar L."/>
            <person name="Prakash O."/>
            <person name="Pettenato A."/>
            <person name="Chakraborty R."/>
            <person name="Deutschbauer A.M."/>
            <person name="Van Nostrand J.D."/>
            <person name="Wu L."/>
            <person name="He Z."/>
            <person name="Jordan I.K."/>
            <person name="Hazen T.C."/>
            <person name="Arkin A.P."/>
            <person name="Kostka J.E."/>
            <person name="Zhou J."/>
        </authorList>
    </citation>
    <scope>NUCLEOTIDE SEQUENCE [LARGE SCALE GENOMIC DNA]</scope>
    <source>
        <strain evidence="2 3">FW104-T7</strain>
    </source>
</reference>
<dbReference type="AlphaFoldDB" id="A0A154QIN4"/>